<organism evidence="2 3">
    <name type="scientific">Agreia bicolorata</name>
    <dbReference type="NCBI Taxonomy" id="110935"/>
    <lineage>
        <taxon>Bacteria</taxon>
        <taxon>Bacillati</taxon>
        <taxon>Actinomycetota</taxon>
        <taxon>Actinomycetes</taxon>
        <taxon>Micrococcales</taxon>
        <taxon>Microbacteriaceae</taxon>
        <taxon>Agreia</taxon>
    </lineage>
</organism>
<dbReference type="RefSeq" id="WP_044440538.1">
    <property type="nucleotide sequence ID" value="NZ_JYFC01000003.1"/>
</dbReference>
<reference evidence="2 3" key="1">
    <citation type="journal article" date="2001" name="Int. J. Syst. Evol. Microbiol.">
        <title>Agreia bicolorata gen. nov., sp. nov., to accommodate actinobacteria isolated from narrow reed grass infected by the nematode Heteroanguina graminophila.</title>
        <authorList>
            <person name="Evtushenko L.I."/>
            <person name="Dorofeeva L.V."/>
            <person name="Dobrovolskaya T.G."/>
            <person name="Streshinskaya G.M."/>
            <person name="Subbotin S.A."/>
            <person name="Tiedje J.M."/>
        </authorList>
    </citation>
    <scope>NUCLEOTIDE SEQUENCE [LARGE SCALE GENOMIC DNA]</scope>
    <source>
        <strain evidence="2 3">VKM Ac-1804</strain>
    </source>
</reference>
<gene>
    <name evidence="2" type="ORF">TZ00_07095</name>
</gene>
<keyword evidence="3" id="KW-1185">Reference proteome</keyword>
<comment type="caution">
    <text evidence="2">The sequence shown here is derived from an EMBL/GenBank/DDBJ whole genome shotgun (WGS) entry which is preliminary data.</text>
</comment>
<evidence type="ECO:0000313" key="2">
    <source>
        <dbReference type="EMBL" id="KJC64243.1"/>
    </source>
</evidence>
<evidence type="ECO:0000313" key="3">
    <source>
        <dbReference type="Proteomes" id="UP000032503"/>
    </source>
</evidence>
<dbReference type="Pfam" id="PF00480">
    <property type="entry name" value="ROK"/>
    <property type="match status" value="2"/>
</dbReference>
<dbReference type="SUPFAM" id="SSF46785">
    <property type="entry name" value="Winged helix' DNA-binding domain"/>
    <property type="match status" value="1"/>
</dbReference>
<dbReference type="InterPro" id="IPR036388">
    <property type="entry name" value="WH-like_DNA-bd_sf"/>
</dbReference>
<dbReference type="Gene3D" id="3.30.420.40">
    <property type="match status" value="4"/>
</dbReference>
<proteinExistence type="inferred from homology"/>
<protein>
    <recommendedName>
        <fullName evidence="4">Sugar kinase of the NBD/HSP70 family, may contain an N-terminal HTH domain</fullName>
    </recommendedName>
</protein>
<sequence>MPGLDPSAMRRLNTSVVLRALAEHDEPVTMATLVAQVALSRRTVELILGRLCESGWAVEVTPVHVDVGRPPRFFAFEADRSLVVAVRIDTHAASAAVSDIRGRVLGRGLLTLHDYSDTGQTMLDAVEAVDAAIRESGMPRDRVRAGAVASGGAIDEDGVVHRLINAPAWNGFALADELGAHLGIPMFADNDANLAALAEHWRGAAQQTSTFAWCILGNRTGVGIVIKGDVHRGFRGAAGEIVEAGVLDASRMEYQPFGLLTSPLVAERREAAALVERARTGDAEALVLLDDFANDVARLLSSLAWTIAPEMIVLGGGLEVAGDVLLPRVTAALEALGALSIDVRATTIGSDAPLLGAVKLVLDRMDAEFFGPTVSTYEPGALNV</sequence>
<dbReference type="Proteomes" id="UP000032503">
    <property type="component" value="Unassembled WGS sequence"/>
</dbReference>
<dbReference type="Gene3D" id="1.10.10.10">
    <property type="entry name" value="Winged helix-like DNA-binding domain superfamily/Winged helix DNA-binding domain"/>
    <property type="match status" value="1"/>
</dbReference>
<accession>A0ABR5CF44</accession>
<name>A0ABR5CF44_9MICO</name>
<comment type="similarity">
    <text evidence="1">Belongs to the ROK (NagC/XylR) family.</text>
</comment>
<dbReference type="SUPFAM" id="SSF53067">
    <property type="entry name" value="Actin-like ATPase domain"/>
    <property type="match status" value="1"/>
</dbReference>
<dbReference type="InterPro" id="IPR000600">
    <property type="entry name" value="ROK"/>
</dbReference>
<evidence type="ECO:0000256" key="1">
    <source>
        <dbReference type="ARBA" id="ARBA00006479"/>
    </source>
</evidence>
<dbReference type="InterPro" id="IPR036390">
    <property type="entry name" value="WH_DNA-bd_sf"/>
</dbReference>
<dbReference type="PANTHER" id="PTHR18964:SF149">
    <property type="entry name" value="BIFUNCTIONAL UDP-N-ACETYLGLUCOSAMINE 2-EPIMERASE_N-ACETYLMANNOSAMINE KINASE"/>
    <property type="match status" value="1"/>
</dbReference>
<evidence type="ECO:0008006" key="4">
    <source>
        <dbReference type="Google" id="ProtNLM"/>
    </source>
</evidence>
<dbReference type="InterPro" id="IPR043129">
    <property type="entry name" value="ATPase_NBD"/>
</dbReference>
<dbReference type="EMBL" id="JYFC01000003">
    <property type="protein sequence ID" value="KJC64243.1"/>
    <property type="molecule type" value="Genomic_DNA"/>
</dbReference>
<dbReference type="PANTHER" id="PTHR18964">
    <property type="entry name" value="ROK (REPRESSOR, ORF, KINASE) FAMILY"/>
    <property type="match status" value="1"/>
</dbReference>